<evidence type="ECO:0000313" key="3">
    <source>
        <dbReference type="EMBL" id="ADQ66184.1"/>
    </source>
</evidence>
<feature type="transmembrane region" description="Helical" evidence="2">
    <location>
        <begin position="38"/>
        <end position="56"/>
    </location>
</feature>
<keyword evidence="2" id="KW-0812">Transmembrane</keyword>
<dbReference type="HOGENOM" id="CLU_2216960_0_0_2"/>
<feature type="region of interest" description="Disordered" evidence="1">
    <location>
        <begin position="59"/>
        <end position="106"/>
    </location>
</feature>
<accession>E4NMM9</accession>
<name>E4NMM9_HALBP</name>
<sequence>MEDDTTKFAGSPWTWRITFSSAALALASHLVGGVSTELLTGALTTVALSGAVLILYRHGQRRESPSGDGNDDESRREKEMKAEAADSAVTADIDRARGRFGQSVSP</sequence>
<protein>
    <submittedName>
        <fullName evidence="3">Uncharacterized protein</fullName>
    </submittedName>
</protein>
<dbReference type="GeneID" id="9992403"/>
<dbReference type="EMBL" id="CP001690">
    <property type="protein sequence ID" value="ADQ66184.1"/>
    <property type="molecule type" value="Genomic_DNA"/>
</dbReference>
<dbReference type="EMBL" id="AOHT01000033">
    <property type="protein sequence ID" value="ELY27321.1"/>
    <property type="molecule type" value="Genomic_DNA"/>
</dbReference>
<organism evidence="3 5">
    <name type="scientific">Halogeometricum borinquense (strain ATCC 700274 / DSM 11551 / JCM 10706 / KCTC 4070 / PR3)</name>
    <dbReference type="NCBI Taxonomy" id="469382"/>
    <lineage>
        <taxon>Archaea</taxon>
        <taxon>Methanobacteriati</taxon>
        <taxon>Methanobacteriota</taxon>
        <taxon>Stenosarchaea group</taxon>
        <taxon>Halobacteria</taxon>
        <taxon>Halobacteriales</taxon>
        <taxon>Haloferacaceae</taxon>
        <taxon>Halogeometricum</taxon>
    </lineage>
</organism>
<proteinExistence type="predicted"/>
<reference evidence="4 6" key="2">
    <citation type="journal article" date="2014" name="PLoS Genet.">
        <title>Phylogenetically driven sequencing of extremely halophilic archaea reveals strategies for static and dynamic osmo-response.</title>
        <authorList>
            <person name="Becker E.A."/>
            <person name="Seitzer P.M."/>
            <person name="Tritt A."/>
            <person name="Larsen D."/>
            <person name="Krusor M."/>
            <person name="Yao A.I."/>
            <person name="Wu D."/>
            <person name="Madern D."/>
            <person name="Eisen J.A."/>
            <person name="Darling A.E."/>
            <person name="Facciotti M.T."/>
        </authorList>
    </citation>
    <scope>NUCLEOTIDE SEQUENCE [LARGE SCALE GENOMIC DNA]</scope>
    <source>
        <strain evidence="4 6">DSM 11551</strain>
    </source>
</reference>
<evidence type="ECO:0000256" key="1">
    <source>
        <dbReference type="SAM" id="MobiDB-lite"/>
    </source>
</evidence>
<dbReference type="Proteomes" id="UP000011585">
    <property type="component" value="Unassembled WGS sequence"/>
</dbReference>
<dbReference type="Proteomes" id="UP000006663">
    <property type="component" value="Chromosome"/>
</dbReference>
<evidence type="ECO:0000313" key="4">
    <source>
        <dbReference type="EMBL" id="ELY27321.1"/>
    </source>
</evidence>
<feature type="compositionally biased region" description="Basic and acidic residues" evidence="1">
    <location>
        <begin position="72"/>
        <end position="84"/>
    </location>
</feature>
<gene>
    <name evidence="3" type="ordered locus">Hbor_05830</name>
    <name evidence="4" type="ORF">C499_09669</name>
</gene>
<reference evidence="3 5" key="1">
    <citation type="journal article" date="2009" name="Stand. Genomic Sci.">
        <title>Complete genome sequence of Halogeometricum borinquense type strain (PR3).</title>
        <authorList>
            <person name="Malfatti S."/>
            <person name="Tindall B.J."/>
            <person name="Schneider S."/>
            <person name="Fahnrich R."/>
            <person name="Lapidus A."/>
            <person name="Labuttii K."/>
            <person name="Copeland A."/>
            <person name="Glavina Del Rio T."/>
            <person name="Nolan M."/>
            <person name="Chen F."/>
            <person name="Lucas S."/>
            <person name="Tice H."/>
            <person name="Cheng J.F."/>
            <person name="Bruce D."/>
            <person name="Goodwin L."/>
            <person name="Pitluck S."/>
            <person name="Anderson I."/>
            <person name="Pati A."/>
            <person name="Ivanova N."/>
            <person name="Mavromatis K."/>
            <person name="Chen A."/>
            <person name="Palaniappan K."/>
            <person name="D'haeseleer P."/>
            <person name="Goker M."/>
            <person name="Bristow J."/>
            <person name="Eisen J.A."/>
            <person name="Markowitz V."/>
            <person name="Hugenholtz P."/>
            <person name="Kyrpides N.C."/>
            <person name="Klenk H.P."/>
            <person name="Chain P."/>
        </authorList>
    </citation>
    <scope>NUCLEOTIDE SEQUENCE [LARGE SCALE GENOMIC DNA]</scope>
    <source>
        <strain evidence="5">ATCC 700274 / DSM 11551 / JCM 10706 / KCTC 4070 / PR3</strain>
        <strain evidence="3">PR 3</strain>
    </source>
</reference>
<dbReference type="KEGG" id="hbo:Hbor_05830"/>
<dbReference type="AlphaFoldDB" id="E4NMM9"/>
<evidence type="ECO:0000313" key="6">
    <source>
        <dbReference type="Proteomes" id="UP000011585"/>
    </source>
</evidence>
<keyword evidence="2" id="KW-1133">Transmembrane helix</keyword>
<keyword evidence="5" id="KW-1185">Reference proteome</keyword>
<evidence type="ECO:0000256" key="2">
    <source>
        <dbReference type="SAM" id="Phobius"/>
    </source>
</evidence>
<evidence type="ECO:0000313" key="5">
    <source>
        <dbReference type="Proteomes" id="UP000006663"/>
    </source>
</evidence>
<dbReference type="RefSeq" id="WP_006055250.1">
    <property type="nucleotide sequence ID" value="NC_014729.1"/>
</dbReference>
<keyword evidence="2" id="KW-0472">Membrane</keyword>